<feature type="transmembrane region" description="Helical" evidence="1">
    <location>
        <begin position="88"/>
        <end position="106"/>
    </location>
</feature>
<feature type="transmembrane region" description="Helical" evidence="1">
    <location>
        <begin position="126"/>
        <end position="145"/>
    </location>
</feature>
<evidence type="ECO:0000313" key="3">
    <source>
        <dbReference type="Proteomes" id="UP000198287"/>
    </source>
</evidence>
<feature type="transmembrane region" description="Helical" evidence="1">
    <location>
        <begin position="178"/>
        <end position="203"/>
    </location>
</feature>
<reference evidence="2 3" key="1">
    <citation type="submission" date="2015-12" db="EMBL/GenBank/DDBJ databases">
        <title>The genome of Folsomia candida.</title>
        <authorList>
            <person name="Faddeeva A."/>
            <person name="Derks M.F."/>
            <person name="Anvar Y."/>
            <person name="Smit S."/>
            <person name="Van Straalen N."/>
            <person name="Roelofs D."/>
        </authorList>
    </citation>
    <scope>NUCLEOTIDE SEQUENCE [LARGE SCALE GENOMIC DNA]</scope>
    <source>
        <strain evidence="2 3">VU population</strain>
        <tissue evidence="2">Whole body</tissue>
    </source>
</reference>
<gene>
    <name evidence="2" type="ORF">Fcan01_26882</name>
</gene>
<name>A0A226CYK2_FOLCA</name>
<accession>A0A226CYK2</accession>
<dbReference type="AlphaFoldDB" id="A0A226CYK2"/>
<keyword evidence="1" id="KW-0812">Transmembrane</keyword>
<comment type="caution">
    <text evidence="2">The sequence shown here is derived from an EMBL/GenBank/DDBJ whole genome shotgun (WGS) entry which is preliminary data.</text>
</comment>
<proteinExistence type="predicted"/>
<keyword evidence="3" id="KW-1185">Reference proteome</keyword>
<organism evidence="2 3">
    <name type="scientific">Folsomia candida</name>
    <name type="common">Springtail</name>
    <dbReference type="NCBI Taxonomy" id="158441"/>
    <lineage>
        <taxon>Eukaryota</taxon>
        <taxon>Metazoa</taxon>
        <taxon>Ecdysozoa</taxon>
        <taxon>Arthropoda</taxon>
        <taxon>Hexapoda</taxon>
        <taxon>Collembola</taxon>
        <taxon>Entomobryomorpha</taxon>
        <taxon>Isotomoidea</taxon>
        <taxon>Isotomidae</taxon>
        <taxon>Proisotominae</taxon>
        <taxon>Folsomia</taxon>
    </lineage>
</organism>
<evidence type="ECO:0008006" key="4">
    <source>
        <dbReference type="Google" id="ProtNLM"/>
    </source>
</evidence>
<keyword evidence="1" id="KW-1133">Transmembrane helix</keyword>
<dbReference type="Proteomes" id="UP000198287">
    <property type="component" value="Unassembled WGS sequence"/>
</dbReference>
<feature type="transmembrane region" description="Helical" evidence="1">
    <location>
        <begin position="300"/>
        <end position="324"/>
    </location>
</feature>
<feature type="transmembrane region" description="Helical" evidence="1">
    <location>
        <begin position="336"/>
        <end position="354"/>
    </location>
</feature>
<sequence length="424" mass="48601">MSLSETNLFPQKDYKLRKIGSDITRTLRYHILRNIRLFFKGKYTIPNYIYDISSILRLTTWSHILHVVVTTSKDGTGIPTAHTRHHRLQTVFFVLGLANLASHVTTDSIHVYRYSGEVENEWKSTMMWYFLIVGWLIFWGSLILYSREDEVAALMEMNCRVELLALREGAARYVEWKFIIVIGAVYLAIFTLPPGAFLFSWAYPCLPQAVTSVIPQCSQWNYVGGPVPLWMRLTAGLMSGHMWWLQAGTVMTILTLNSYPAGLCKIYFDVVARNLNRAGIEVTIRKYRNLQVLLNLVNDLYSFPVLQFVMAGVMVAEIVSLYMVMSSSAKIPIQATLFFGLLSIEMFLTIHILFHTLRLPYLESEQFRGVMARWTRKRSGWVVKFEKSLAPLAVGMGDGSFFDKGTAFTIWEYCMDKLISLLLA</sequence>
<protein>
    <recommendedName>
        <fullName evidence="4">Odorant receptor</fullName>
    </recommendedName>
</protein>
<keyword evidence="1" id="KW-0472">Membrane</keyword>
<evidence type="ECO:0000313" key="2">
    <source>
        <dbReference type="EMBL" id="OXA38392.1"/>
    </source>
</evidence>
<evidence type="ECO:0000256" key="1">
    <source>
        <dbReference type="SAM" id="Phobius"/>
    </source>
</evidence>
<dbReference type="EMBL" id="LNIX01000046">
    <property type="protein sequence ID" value="OXA38392.1"/>
    <property type="molecule type" value="Genomic_DNA"/>
</dbReference>